<evidence type="ECO:0000256" key="10">
    <source>
        <dbReference type="SAM" id="SignalP"/>
    </source>
</evidence>
<dbReference type="InterPro" id="IPR001368">
    <property type="entry name" value="TNFR/NGFR_Cys_rich_reg"/>
</dbReference>
<dbReference type="SUPFAM" id="SSF57586">
    <property type="entry name" value="TNF receptor-like"/>
    <property type="match status" value="3"/>
</dbReference>
<feature type="region of interest" description="Disordered" evidence="9">
    <location>
        <begin position="546"/>
        <end position="576"/>
    </location>
</feature>
<keyword evidence="2" id="KW-0964">Secreted</keyword>
<feature type="chain" id="PRO_5043785693" description="TNFR-Cys domain-containing protein" evidence="10">
    <location>
        <begin position="19"/>
        <end position="820"/>
    </location>
</feature>
<dbReference type="PANTHER" id="PTHR23097">
    <property type="entry name" value="TUMOR NECROSIS FACTOR RECEPTOR SUPERFAMILY MEMBER"/>
    <property type="match status" value="1"/>
</dbReference>
<dbReference type="InterPro" id="IPR052459">
    <property type="entry name" value="TNFRSF_decoy_receptor"/>
</dbReference>
<feature type="domain" description="TNFR-Cys" evidence="11">
    <location>
        <begin position="73"/>
        <end position="113"/>
    </location>
</feature>
<proteinExistence type="predicted"/>
<gene>
    <name evidence="12" type="ORF">KC01_LOCUS14315</name>
</gene>
<evidence type="ECO:0000256" key="4">
    <source>
        <dbReference type="ARBA" id="ARBA00022729"/>
    </source>
</evidence>
<feature type="region of interest" description="Disordered" evidence="9">
    <location>
        <begin position="486"/>
        <end position="509"/>
    </location>
</feature>
<dbReference type="PROSITE" id="PS00652">
    <property type="entry name" value="TNFR_NGFR_1"/>
    <property type="match status" value="1"/>
</dbReference>
<accession>A0AAV2K2G5</accession>
<feature type="repeat" description="TNFR-Cys" evidence="8">
    <location>
        <begin position="73"/>
        <end position="113"/>
    </location>
</feature>
<dbReference type="InterPro" id="IPR048522">
    <property type="entry name" value="Death_3_fish"/>
</dbReference>
<feature type="disulfide bond" evidence="8">
    <location>
        <begin position="74"/>
        <end position="89"/>
    </location>
</feature>
<dbReference type="PROSITE" id="PS50050">
    <property type="entry name" value="TNFR_NGFR_2"/>
    <property type="match status" value="1"/>
</dbReference>
<dbReference type="GO" id="GO:0006915">
    <property type="term" value="P:apoptotic process"/>
    <property type="evidence" value="ECO:0007669"/>
    <property type="project" value="UniProtKB-KW"/>
</dbReference>
<reference evidence="12 13" key="1">
    <citation type="submission" date="2024-04" db="EMBL/GenBank/DDBJ databases">
        <authorList>
            <person name="Waldvogel A.-M."/>
            <person name="Schoenle A."/>
        </authorList>
    </citation>
    <scope>NUCLEOTIDE SEQUENCE [LARGE SCALE GENOMIC DNA]</scope>
</reference>
<dbReference type="SMART" id="SM00208">
    <property type="entry name" value="TNFR"/>
    <property type="match status" value="5"/>
</dbReference>
<keyword evidence="4 10" id="KW-0732">Signal</keyword>
<dbReference type="SMART" id="SM01411">
    <property type="entry name" value="Ephrin_rec_like"/>
    <property type="match status" value="3"/>
</dbReference>
<dbReference type="AlphaFoldDB" id="A0AAV2K2G5"/>
<dbReference type="Pfam" id="PF21733">
    <property type="entry name" value="Death_3"/>
    <property type="match status" value="1"/>
</dbReference>
<keyword evidence="5" id="KW-0677">Repeat</keyword>
<comment type="subcellular location">
    <subcellularLocation>
        <location evidence="1">Secreted</location>
    </subcellularLocation>
</comment>
<feature type="disulfide bond" evidence="8">
    <location>
        <begin position="95"/>
        <end position="113"/>
    </location>
</feature>
<keyword evidence="6 8" id="KW-1015">Disulfide bond</keyword>
<dbReference type="Pfam" id="PF00020">
    <property type="entry name" value="TNFR_c6"/>
    <property type="match status" value="2"/>
</dbReference>
<dbReference type="Proteomes" id="UP001497482">
    <property type="component" value="Chromosome 16"/>
</dbReference>
<keyword evidence="3" id="KW-0053">Apoptosis</keyword>
<feature type="region of interest" description="Disordered" evidence="9">
    <location>
        <begin position="771"/>
        <end position="795"/>
    </location>
</feature>
<sequence>MSVLCMLRPSLLIALVLGSVSPDASLNSTSNTAELTFGCQDPVSGVHLTCAQCPPGRFLRERCTAERDSVCEECPPGSFTALWNHINRCLSCGVCGRNMVETTRCSRQRDCACECKHGYYYRQRAGMCVRWSQCGTGHGVSQPGSPHVDSVCAPCPDGTFSNTVSSESSCVSHTNCSSINMEAVVKGNSWHDNVCSTCIEAQSQDPLQLGRPLLASFFAHHELSLRRLRHVVSMLPPSGGTGTHRRALSSLNQGQLQTRLEQWISETSLEHLRTLPPILSETGAMHTAEKLRNKLTRIQTGLNQCLPGKFLRERCTAERDSMCEECLTGFFTALWNHINRCLSCGVCGRNMVETTSASADTATTTTSVQGCACSGAMDRPWGQPASINMEAVVKGNSWQDNVCSTCIEAQSQDLVKTLLSSSDAFQFGRPLLASFFAHQELSLCRLRHVVSMLPPAGGTGTHRRALSSLNQGQLQTRLERWAELDRKQETVPDSRGTQRQGGSLPCVLPQEPNWKEQLKREIMEDVKMQMKGITQEIVAELKPLLQTASPQPSPPNPTRTRQSTPRPYNDRDAQEVEGVKVPERGVVIVEDVKCTHPFIVGMNVIMACWDTLFKCPATSSRLPQFKTQKVWRDAFATCRHIEVSPAEDGLVGFVRLAAKGKVVVPPESEMVVWGRTKRNPVGIGHCALVEPLLDVGDSDVGVARALVEVKQGRVPVRVRNPHPYNITLGRFSKLGRLYHIEEADVQGPHSLSLSLEDDGVVVVTRVEVGAVSPSRPGQSEGTSMLRNRPDLSDQQQRELKALLQKWEQVFSQHEEDFGSD</sequence>
<evidence type="ECO:0000313" key="13">
    <source>
        <dbReference type="Proteomes" id="UP001497482"/>
    </source>
</evidence>
<evidence type="ECO:0000256" key="5">
    <source>
        <dbReference type="ARBA" id="ARBA00022737"/>
    </source>
</evidence>
<evidence type="ECO:0000256" key="1">
    <source>
        <dbReference type="ARBA" id="ARBA00004613"/>
    </source>
</evidence>
<dbReference type="EMBL" id="OZ035838">
    <property type="protein sequence ID" value="CAL1583904.1"/>
    <property type="molecule type" value="Genomic_DNA"/>
</dbReference>
<feature type="disulfide bond" evidence="8">
    <location>
        <begin position="92"/>
        <end position="105"/>
    </location>
</feature>
<evidence type="ECO:0000256" key="3">
    <source>
        <dbReference type="ARBA" id="ARBA00022703"/>
    </source>
</evidence>
<feature type="compositionally biased region" description="Polar residues" evidence="9">
    <location>
        <begin position="775"/>
        <end position="785"/>
    </location>
</feature>
<evidence type="ECO:0000259" key="11">
    <source>
        <dbReference type="PROSITE" id="PS50050"/>
    </source>
</evidence>
<evidence type="ECO:0000256" key="2">
    <source>
        <dbReference type="ARBA" id="ARBA00022525"/>
    </source>
</evidence>
<dbReference type="GO" id="GO:0005576">
    <property type="term" value="C:extracellular region"/>
    <property type="evidence" value="ECO:0007669"/>
    <property type="project" value="UniProtKB-SubCell"/>
</dbReference>
<protein>
    <recommendedName>
        <fullName evidence="11">TNFR-Cys domain-containing protein</fullName>
    </recommendedName>
</protein>
<feature type="signal peptide" evidence="10">
    <location>
        <begin position="1"/>
        <end position="18"/>
    </location>
</feature>
<keyword evidence="13" id="KW-1185">Reference proteome</keyword>
<dbReference type="PANTHER" id="PTHR23097:SF116">
    <property type="entry name" value="TUMOR NECROSIS FACTOR RECEPTOR SUPERFAMILY MEMBER 6B"/>
    <property type="match status" value="1"/>
</dbReference>
<evidence type="ECO:0000256" key="9">
    <source>
        <dbReference type="SAM" id="MobiDB-lite"/>
    </source>
</evidence>
<evidence type="ECO:0000256" key="6">
    <source>
        <dbReference type="ARBA" id="ARBA00023157"/>
    </source>
</evidence>
<evidence type="ECO:0000256" key="8">
    <source>
        <dbReference type="PROSITE-ProRule" id="PRU00206"/>
    </source>
</evidence>
<evidence type="ECO:0000256" key="7">
    <source>
        <dbReference type="ARBA" id="ARBA00023180"/>
    </source>
</evidence>
<keyword evidence="7" id="KW-0325">Glycoprotein</keyword>
<organism evidence="12 13">
    <name type="scientific">Knipowitschia caucasica</name>
    <name type="common">Caucasian dwarf goby</name>
    <name type="synonym">Pomatoschistus caucasicus</name>
    <dbReference type="NCBI Taxonomy" id="637954"/>
    <lineage>
        <taxon>Eukaryota</taxon>
        <taxon>Metazoa</taxon>
        <taxon>Chordata</taxon>
        <taxon>Craniata</taxon>
        <taxon>Vertebrata</taxon>
        <taxon>Euteleostomi</taxon>
        <taxon>Actinopterygii</taxon>
        <taxon>Neopterygii</taxon>
        <taxon>Teleostei</taxon>
        <taxon>Neoteleostei</taxon>
        <taxon>Acanthomorphata</taxon>
        <taxon>Gobiaria</taxon>
        <taxon>Gobiiformes</taxon>
        <taxon>Gobioidei</taxon>
        <taxon>Gobiidae</taxon>
        <taxon>Gobiinae</taxon>
        <taxon>Knipowitschia</taxon>
    </lineage>
</organism>
<dbReference type="Gene3D" id="2.10.50.10">
    <property type="entry name" value="Tumor Necrosis Factor Receptor, subunit A, domain 2"/>
    <property type="match status" value="4"/>
</dbReference>
<evidence type="ECO:0000313" key="12">
    <source>
        <dbReference type="EMBL" id="CAL1583904.1"/>
    </source>
</evidence>
<name>A0AAV2K2G5_KNICA</name>